<gene>
    <name evidence="12" type="ORF">DB88DRAFT_535231</name>
</gene>
<dbReference type="GO" id="GO:0006431">
    <property type="term" value="P:methionyl-tRNA aminoacylation"/>
    <property type="evidence" value="ECO:0007669"/>
    <property type="project" value="InterPro"/>
</dbReference>
<dbReference type="InterPro" id="IPR015413">
    <property type="entry name" value="Methionyl/Leucyl_tRNA_Synth"/>
</dbReference>
<dbReference type="FunFam" id="2.170.220.10:FF:000002">
    <property type="entry name" value="Methionine--tRNA ligase"/>
    <property type="match status" value="1"/>
</dbReference>
<dbReference type="InterPro" id="IPR009080">
    <property type="entry name" value="tRNAsynth_Ia_anticodon-bd"/>
</dbReference>
<dbReference type="AlphaFoldDB" id="A0AAD9FQR6"/>
<evidence type="ECO:0000256" key="2">
    <source>
        <dbReference type="ARBA" id="ARBA00012838"/>
    </source>
</evidence>
<comment type="caution">
    <text evidence="12">The sequence shown here is derived from an EMBL/GenBank/DDBJ whole genome shotgun (WGS) entry which is preliminary data.</text>
</comment>
<dbReference type="PRINTS" id="PR01041">
    <property type="entry name" value="TRNASYNTHMET"/>
</dbReference>
<proteinExistence type="inferred from homology"/>
<dbReference type="InterPro" id="IPR014758">
    <property type="entry name" value="Met-tRNA_synth"/>
</dbReference>
<keyword evidence="6 10" id="KW-0648">Protein biosynthesis</keyword>
<evidence type="ECO:0000256" key="10">
    <source>
        <dbReference type="RuleBase" id="RU363039"/>
    </source>
</evidence>
<dbReference type="EC" id="6.1.1.10" evidence="2"/>
<dbReference type="Gene3D" id="2.170.220.10">
    <property type="match status" value="1"/>
</dbReference>
<protein>
    <recommendedName>
        <fullName evidence="8">Methionine--tRNA ligase, mitochondrial</fullName>
        <ecNumber evidence="2">6.1.1.10</ecNumber>
    </recommendedName>
    <alternativeName>
        <fullName evidence="9">Methionyl-tRNA synthetase</fullName>
    </alternativeName>
</protein>
<dbReference type="InterPro" id="IPR014729">
    <property type="entry name" value="Rossmann-like_a/b/a_fold"/>
</dbReference>
<evidence type="ECO:0000256" key="4">
    <source>
        <dbReference type="ARBA" id="ARBA00022741"/>
    </source>
</evidence>
<evidence type="ECO:0000256" key="7">
    <source>
        <dbReference type="ARBA" id="ARBA00023146"/>
    </source>
</evidence>
<dbReference type="PANTHER" id="PTHR43326:SF1">
    <property type="entry name" value="METHIONINE--TRNA LIGASE, MITOCHONDRIAL"/>
    <property type="match status" value="1"/>
</dbReference>
<keyword evidence="13" id="KW-1185">Reference proteome</keyword>
<feature type="domain" description="Methionyl/Leucyl tRNA synthetase" evidence="11">
    <location>
        <begin position="34"/>
        <end position="389"/>
    </location>
</feature>
<dbReference type="SUPFAM" id="SSF47323">
    <property type="entry name" value="Anticodon-binding domain of a subclass of class I aminoacyl-tRNA synthetases"/>
    <property type="match status" value="1"/>
</dbReference>
<evidence type="ECO:0000256" key="6">
    <source>
        <dbReference type="ARBA" id="ARBA00022917"/>
    </source>
</evidence>
<keyword evidence="5 10" id="KW-0067">ATP-binding</keyword>
<evidence type="ECO:0000256" key="5">
    <source>
        <dbReference type="ARBA" id="ARBA00022840"/>
    </source>
</evidence>
<dbReference type="EMBL" id="JAODAN010000005">
    <property type="protein sequence ID" value="KAK1924432.1"/>
    <property type="molecule type" value="Genomic_DNA"/>
</dbReference>
<accession>A0AAD9FQR6</accession>
<dbReference type="GO" id="GO:0005524">
    <property type="term" value="F:ATP binding"/>
    <property type="evidence" value="ECO:0007669"/>
    <property type="project" value="UniProtKB-KW"/>
</dbReference>
<dbReference type="GO" id="GO:0004825">
    <property type="term" value="F:methionine-tRNA ligase activity"/>
    <property type="evidence" value="ECO:0007669"/>
    <property type="project" value="UniProtKB-EC"/>
</dbReference>
<keyword evidence="4 10" id="KW-0547">Nucleotide-binding</keyword>
<keyword evidence="3 10" id="KW-0436">Ligase</keyword>
<evidence type="ECO:0000259" key="11">
    <source>
        <dbReference type="Pfam" id="PF09334"/>
    </source>
</evidence>
<evidence type="ECO:0000313" key="12">
    <source>
        <dbReference type="EMBL" id="KAK1924432.1"/>
    </source>
</evidence>
<dbReference type="PANTHER" id="PTHR43326">
    <property type="entry name" value="METHIONYL-TRNA SYNTHETASE"/>
    <property type="match status" value="1"/>
</dbReference>
<evidence type="ECO:0000313" key="13">
    <source>
        <dbReference type="Proteomes" id="UP001182556"/>
    </source>
</evidence>
<dbReference type="Gene3D" id="1.10.730.10">
    <property type="entry name" value="Isoleucyl-tRNA Synthetase, Domain 1"/>
    <property type="match status" value="1"/>
</dbReference>
<name>A0AAD9FQR6_PAPLA</name>
<dbReference type="Pfam" id="PF09334">
    <property type="entry name" value="tRNA-synt_1g"/>
    <property type="match status" value="1"/>
</dbReference>
<evidence type="ECO:0000256" key="9">
    <source>
        <dbReference type="ARBA" id="ARBA00030904"/>
    </source>
</evidence>
<comment type="similarity">
    <text evidence="1 10">Belongs to the class-I aminoacyl-tRNA synthetase family.</text>
</comment>
<evidence type="ECO:0000256" key="1">
    <source>
        <dbReference type="ARBA" id="ARBA00005594"/>
    </source>
</evidence>
<reference evidence="12" key="1">
    <citation type="submission" date="2023-02" db="EMBL/GenBank/DDBJ databases">
        <title>Identification and recombinant expression of a fungal hydrolase from Papiliotrema laurentii that hydrolyzes apple cutin and clears colloidal polyester polyurethane.</title>
        <authorList>
            <consortium name="DOE Joint Genome Institute"/>
            <person name="Roman V.A."/>
            <person name="Bojanowski C."/>
            <person name="Crable B.R."/>
            <person name="Wagner D.N."/>
            <person name="Hung C.S."/>
            <person name="Nadeau L.J."/>
            <person name="Schratz L."/>
            <person name="Haridas S."/>
            <person name="Pangilinan J."/>
            <person name="Lipzen A."/>
            <person name="Na H."/>
            <person name="Yan M."/>
            <person name="Ng V."/>
            <person name="Grigoriev I.V."/>
            <person name="Spatafora J.W."/>
            <person name="Barlow D."/>
            <person name="Biffinger J."/>
            <person name="Kelley-Loughnane N."/>
            <person name="Varaljay V.A."/>
            <person name="Crookes-Goodson W.J."/>
        </authorList>
    </citation>
    <scope>NUCLEOTIDE SEQUENCE</scope>
    <source>
        <strain evidence="12">5307AH</strain>
    </source>
</reference>
<dbReference type="InterPro" id="IPR023457">
    <property type="entry name" value="Met-tRNA_synth_2"/>
</dbReference>
<dbReference type="SUPFAM" id="SSF52374">
    <property type="entry name" value="Nucleotidylyl transferase"/>
    <property type="match status" value="1"/>
</dbReference>
<sequence length="536" mass="60607">MILRSSISTACCRPVTRLPRKNLSLYSPSTKPFFVTTPIFYVNASPHIGHLHSLVLTDVLARFAKLRSPQRKVIFTTGTDEHGLKIQQAAKAQGVEEGEFCARVSQRFRDLADRANVGYTDFIRTAEPRHYRAVEHFWNRLVESGDVYKGTHSGWYSISDECFYSEKQIRQDESGKIVAIETGNEVVWEEEENWKFRLPRYRERLLSWADRPESIHPLSMKSFVTSQMASVEDLSISRPRSRVRWGVPVPGDPNQTIYVWVDALINYLTVLGYPASADGWPVDVHVVGKDIIKFHAVHWPALLMSAGLEPPRQVLSHAHWTMGKFKMSKSRGNVVDPIAAMDKYGPEPIRWYLMREGGSLPDDSDFNLDQLNANYSVLAQQFGNLLNRVTSPKIVQKMGSITSHHPLPDFDAALSSARDRVEGFMSNHQITKACEVILNLIADANKLVTDMRPWEANNDATIPVLYAYQALRISGILAQPFMPVKSSEMLDRLAVDPTQRTWNDATWTGRSGFDALALKEQLSRSLPGSLFPRLNP</sequence>
<organism evidence="12 13">
    <name type="scientific">Papiliotrema laurentii</name>
    <name type="common">Cryptococcus laurentii</name>
    <dbReference type="NCBI Taxonomy" id="5418"/>
    <lineage>
        <taxon>Eukaryota</taxon>
        <taxon>Fungi</taxon>
        <taxon>Dikarya</taxon>
        <taxon>Basidiomycota</taxon>
        <taxon>Agaricomycotina</taxon>
        <taxon>Tremellomycetes</taxon>
        <taxon>Tremellales</taxon>
        <taxon>Rhynchogastremaceae</taxon>
        <taxon>Papiliotrema</taxon>
    </lineage>
</organism>
<keyword evidence="7 10" id="KW-0030">Aminoacyl-tRNA synthetase</keyword>
<dbReference type="Proteomes" id="UP001182556">
    <property type="component" value="Unassembled WGS sequence"/>
</dbReference>
<dbReference type="InterPro" id="IPR033911">
    <property type="entry name" value="MetRS_core"/>
</dbReference>
<dbReference type="NCBIfam" id="TIGR00398">
    <property type="entry name" value="metG"/>
    <property type="match status" value="1"/>
</dbReference>
<evidence type="ECO:0000256" key="8">
    <source>
        <dbReference type="ARBA" id="ARBA00026124"/>
    </source>
</evidence>
<dbReference type="CDD" id="cd00814">
    <property type="entry name" value="MetRS_core"/>
    <property type="match status" value="1"/>
</dbReference>
<dbReference type="Gene3D" id="3.40.50.620">
    <property type="entry name" value="HUPs"/>
    <property type="match status" value="1"/>
</dbReference>
<evidence type="ECO:0000256" key="3">
    <source>
        <dbReference type="ARBA" id="ARBA00022598"/>
    </source>
</evidence>